<keyword evidence="6" id="KW-0472">Membrane</keyword>
<sequence length="357" mass="37395">MITTRGSTALSELVALTGILSLLLFFATTTTRANSAKGDNAMDFAALCVFANMAQTVPSAPPSSNTRADLAKQIVAINMTIGGTNFLAGEDLDKEITDVANKGVVPNTGDKRTKWENNWKLWQSANTEIQKGADKTKYTVWKKSKLTRAAKAKIAAAADEAVAYFKTAVASQQKDEHAAAIEASNKALYGSDGTERTTPTVTAGSRAEICGAPNSNTNRHAGKSIQLDIICLFASGQSGADTGETCFHDCNGSTQALAAVNWAPASTNAQLWPAIKEGCKKGAATMPLTQTNLATATVTFMRLMTTKRAFNNNEISALAGTMHNSGSAGCGGNKASNGGCCILYDNSKLTEGTSEIT</sequence>
<dbReference type="VEuPathDB" id="TriTrypDB:Tb427_000080300"/>
<accession>A0A1J0R6Y3</accession>
<evidence type="ECO:0000256" key="2">
    <source>
        <dbReference type="ARBA" id="ARBA00004609"/>
    </source>
</evidence>
<evidence type="ECO:0000256" key="5">
    <source>
        <dbReference type="ARBA" id="ARBA00022729"/>
    </source>
</evidence>
<evidence type="ECO:0000259" key="9">
    <source>
        <dbReference type="Pfam" id="PF13206"/>
    </source>
</evidence>
<dbReference type="GO" id="GO:0098552">
    <property type="term" value="C:side of membrane"/>
    <property type="evidence" value="ECO:0007669"/>
    <property type="project" value="UniProtKB-KW"/>
</dbReference>
<evidence type="ECO:0000256" key="7">
    <source>
        <dbReference type="ARBA" id="ARBA00023180"/>
    </source>
</evidence>
<keyword evidence="4" id="KW-0336">GPI-anchor</keyword>
<dbReference type="GO" id="GO:0005886">
    <property type="term" value="C:plasma membrane"/>
    <property type="evidence" value="ECO:0007669"/>
    <property type="project" value="UniProtKB-SubCell"/>
</dbReference>
<evidence type="ECO:0000256" key="1">
    <source>
        <dbReference type="ARBA" id="ARBA00002523"/>
    </source>
</evidence>
<dbReference type="AlphaFoldDB" id="A0A1J0R6Y3"/>
<comment type="function">
    <text evidence="1">VSG forms a coat on the surface of the parasite. The trypanosome evades the immune response of the host by expressing a series of antigenically distinct VSGs from an estimated 1000 VSG genes.</text>
</comment>
<keyword evidence="7" id="KW-0325">Glycoprotein</keyword>
<comment type="subcellular location">
    <subcellularLocation>
        <location evidence="2">Cell membrane</location>
        <topology evidence="2">Lipid-anchor</topology>
        <topology evidence="2">GPI-anchor</topology>
    </subcellularLocation>
</comment>
<feature type="domain" description="Trypanosome variant surface glycoprotein B-type N-terminal" evidence="9">
    <location>
        <begin position="23"/>
        <end position="354"/>
    </location>
</feature>
<evidence type="ECO:0000256" key="4">
    <source>
        <dbReference type="ARBA" id="ARBA00022622"/>
    </source>
</evidence>
<dbReference type="InterPro" id="IPR025932">
    <property type="entry name" value="Trypano_VSG_B_N_dom"/>
</dbReference>
<evidence type="ECO:0000256" key="6">
    <source>
        <dbReference type="ARBA" id="ARBA00023136"/>
    </source>
</evidence>
<evidence type="ECO:0000313" key="10">
    <source>
        <dbReference type="EMBL" id="APD73629.1"/>
    </source>
</evidence>
<protein>
    <submittedName>
        <fullName evidence="10">Variant surface glycoprotein 1125.1419</fullName>
    </submittedName>
</protein>
<reference evidence="10" key="1">
    <citation type="submission" date="2016-08" db="EMBL/GenBank/DDBJ databases">
        <title>VSG repertoire of Trypanosoma brucei EATRO 1125.</title>
        <authorList>
            <person name="Cross G.A."/>
        </authorList>
    </citation>
    <scope>NUCLEOTIDE SEQUENCE</scope>
    <source>
        <strain evidence="10">EATRO 1125</strain>
    </source>
</reference>
<keyword evidence="8" id="KW-0449">Lipoprotein</keyword>
<keyword evidence="5" id="KW-0732">Signal</keyword>
<name>A0A1J0R6Y3_9TRYP</name>
<dbReference type="EMBL" id="KX699673">
    <property type="protein sequence ID" value="APD73629.1"/>
    <property type="molecule type" value="Genomic_DNA"/>
</dbReference>
<evidence type="ECO:0000256" key="3">
    <source>
        <dbReference type="ARBA" id="ARBA00022475"/>
    </source>
</evidence>
<keyword evidence="3" id="KW-1003">Cell membrane</keyword>
<dbReference type="Pfam" id="PF13206">
    <property type="entry name" value="VSG_B"/>
    <property type="match status" value="1"/>
</dbReference>
<organism evidence="10">
    <name type="scientific">Trypanosoma brucei</name>
    <dbReference type="NCBI Taxonomy" id="5691"/>
    <lineage>
        <taxon>Eukaryota</taxon>
        <taxon>Discoba</taxon>
        <taxon>Euglenozoa</taxon>
        <taxon>Kinetoplastea</taxon>
        <taxon>Metakinetoplastina</taxon>
        <taxon>Trypanosomatida</taxon>
        <taxon>Trypanosomatidae</taxon>
        <taxon>Trypanosoma</taxon>
    </lineage>
</organism>
<proteinExistence type="predicted"/>
<evidence type="ECO:0000256" key="8">
    <source>
        <dbReference type="ARBA" id="ARBA00023288"/>
    </source>
</evidence>